<keyword evidence="19" id="KW-0732">Signal</keyword>
<keyword evidence="13" id="KW-0407">Ion channel</keyword>
<keyword evidence="3" id="KW-1003">Cell membrane</keyword>
<sequence>MCNNRKLLFIIALLLRDENVIALVEGSQDKISACGLSTVTGIPLIRFHGDNELSDQCEKVIQMSAGYKDLATATLDLIKKFHWKSIGVLFDEDHSYQAAFFIAITKRLNLAVNLIHFSTEGDNEDAVLKAMAEVYGLEAEVVLLYIKKEKIEIILNQQKTCQFTDGYKWILQGEIPLHLTSDGNNIVFVMKLATGHEEDNVVKGNNTDSRVKLEGKTGPVCFDDYGVRRKTQLEILNLQNDSLIRIGTWNSSHGAVVFGNVLRNNGSPLPGGRLEGRKLRIVVVENAPFIVKNEDGDFPYYEGYCIDLLDELAKRLKFTYEMYSSPDGMYGAELENGTWNGMVGELVGKRADIAVASLTVTESREKVVDFSVPFMYYSREILIKKSPPGGKIDMLQFMNPFDIQVWFATLASLVVISVAVFVINYFSPYGYKDKNGRGTSEEFNFFNSVWFALACMLQQGADNTPKSSSGRILSGCYWFCILIMISTYTANLAAFLAVKDNDNPINNLEDIVSSSYQVAVIESGSTYEAFRTSQYGTHKKIWKRMVAAGSFVQSTAEGIQMVRERDQFVFISDGPVLKHAAQQPPCDVTTVPGLSTALGLAFAFQANSTDVDDVTLAILHLHENEFLDNLKRQWWEYKNGCLKKQDTTFTRKRIDLRSMLGVYVVMGVGVALALTALSAEIFWRRMRECKIKTQRPKDRSIEVYQNTYVDFLKTA</sequence>
<dbReference type="Pfam" id="PF10613">
    <property type="entry name" value="Lig_chan-Glu_bd"/>
    <property type="match status" value="1"/>
</dbReference>
<dbReference type="Proteomes" id="UP000225706">
    <property type="component" value="Unassembled WGS sequence"/>
</dbReference>
<keyword evidence="4 18" id="KW-0812">Transmembrane</keyword>
<feature type="disulfide bond" evidence="17">
    <location>
        <begin position="586"/>
        <end position="641"/>
    </location>
</feature>
<dbReference type="AlphaFoldDB" id="A0A2B4S9H8"/>
<evidence type="ECO:0000256" key="18">
    <source>
        <dbReference type="SAM" id="Phobius"/>
    </source>
</evidence>
<dbReference type="FunFam" id="3.40.190.10:FF:000024">
    <property type="entry name" value="Glutamate receptor, ionotropic, delta 1"/>
    <property type="match status" value="1"/>
</dbReference>
<evidence type="ECO:0000256" key="7">
    <source>
        <dbReference type="ARBA" id="ARBA00023065"/>
    </source>
</evidence>
<reference evidence="23" key="1">
    <citation type="journal article" date="2017" name="bioRxiv">
        <title>Comparative analysis of the genomes of Stylophora pistillata and Acropora digitifera provides evidence for extensive differences between species of corals.</title>
        <authorList>
            <person name="Voolstra C.R."/>
            <person name="Li Y."/>
            <person name="Liew Y.J."/>
            <person name="Baumgarten S."/>
            <person name="Zoccola D."/>
            <person name="Flot J.-F."/>
            <person name="Tambutte S."/>
            <person name="Allemand D."/>
            <person name="Aranda M."/>
        </authorList>
    </citation>
    <scope>NUCLEOTIDE SEQUENCE [LARGE SCALE GENOMIC DNA]</scope>
</reference>
<dbReference type="SMART" id="SM00079">
    <property type="entry name" value="PBPe"/>
    <property type="match status" value="1"/>
</dbReference>
<dbReference type="OrthoDB" id="6475849at2759"/>
<accession>A0A2B4S9H8</accession>
<feature type="binding site" evidence="15">
    <location>
        <position position="359"/>
    </location>
    <ligand>
        <name>L-glutamate</name>
        <dbReference type="ChEBI" id="CHEBI:29985"/>
    </ligand>
</feature>
<evidence type="ECO:0000256" key="5">
    <source>
        <dbReference type="ARBA" id="ARBA00022989"/>
    </source>
</evidence>
<evidence type="ECO:0000256" key="9">
    <source>
        <dbReference type="ARBA" id="ARBA00023170"/>
    </source>
</evidence>
<evidence type="ECO:0000256" key="8">
    <source>
        <dbReference type="ARBA" id="ARBA00023136"/>
    </source>
</evidence>
<feature type="domain" description="Ionotropic glutamate receptor C-terminal" evidence="20">
    <location>
        <begin position="278"/>
        <end position="637"/>
    </location>
</feature>
<evidence type="ECO:0000256" key="17">
    <source>
        <dbReference type="PIRSR" id="PIRSR601508-3"/>
    </source>
</evidence>
<feature type="transmembrane region" description="Helical" evidence="18">
    <location>
        <begin position="476"/>
        <end position="498"/>
    </location>
</feature>
<dbReference type="GO" id="GO:0045211">
    <property type="term" value="C:postsynaptic membrane"/>
    <property type="evidence" value="ECO:0007669"/>
    <property type="project" value="UniProtKB-SubCell"/>
</dbReference>
<feature type="site" description="Crucial to convey clamshell closure to channel opening" evidence="16">
    <location>
        <position position="505"/>
    </location>
</feature>
<dbReference type="FunFam" id="1.10.287.70:FF:000143">
    <property type="entry name" value="Probable glutamate receptor"/>
    <property type="match status" value="1"/>
</dbReference>
<dbReference type="GO" id="GO:0038023">
    <property type="term" value="F:signaling receptor activity"/>
    <property type="evidence" value="ECO:0007669"/>
    <property type="project" value="InterPro"/>
</dbReference>
<name>A0A2B4S9H8_STYPI</name>
<organism evidence="22 23">
    <name type="scientific">Stylophora pistillata</name>
    <name type="common">Smooth cauliflower coral</name>
    <dbReference type="NCBI Taxonomy" id="50429"/>
    <lineage>
        <taxon>Eukaryota</taxon>
        <taxon>Metazoa</taxon>
        <taxon>Cnidaria</taxon>
        <taxon>Anthozoa</taxon>
        <taxon>Hexacorallia</taxon>
        <taxon>Scleractinia</taxon>
        <taxon>Astrocoeniina</taxon>
        <taxon>Pocilloporidae</taxon>
        <taxon>Stylophora</taxon>
    </lineage>
</organism>
<evidence type="ECO:0000259" key="21">
    <source>
        <dbReference type="SMART" id="SM00918"/>
    </source>
</evidence>
<dbReference type="SUPFAM" id="SSF53850">
    <property type="entry name" value="Periplasmic binding protein-like II"/>
    <property type="match status" value="1"/>
</dbReference>
<dbReference type="InterPro" id="IPR001508">
    <property type="entry name" value="Iono_Glu_rcpt_met"/>
</dbReference>
<evidence type="ECO:0000256" key="2">
    <source>
        <dbReference type="ARBA" id="ARBA00022448"/>
    </source>
</evidence>
<dbReference type="InterPro" id="IPR019594">
    <property type="entry name" value="Glu/Gly-bd"/>
</dbReference>
<keyword evidence="8 18" id="KW-0472">Membrane</keyword>
<keyword evidence="10" id="KW-0325">Glycoprotein</keyword>
<feature type="domain" description="Ionotropic glutamate receptor L-glutamate and glycine-binding" evidence="21">
    <location>
        <begin position="288"/>
        <end position="348"/>
    </location>
</feature>
<dbReference type="InterPro" id="IPR028082">
    <property type="entry name" value="Peripla_BP_I"/>
</dbReference>
<dbReference type="PANTHER" id="PTHR18966">
    <property type="entry name" value="IONOTROPIC GLUTAMATE RECEPTOR"/>
    <property type="match status" value="1"/>
</dbReference>
<evidence type="ECO:0000256" key="15">
    <source>
        <dbReference type="PIRSR" id="PIRSR601508-1"/>
    </source>
</evidence>
<comment type="caution">
    <text evidence="22">The sequence shown here is derived from an EMBL/GenBank/DDBJ whole genome shotgun (WGS) entry which is preliminary data.</text>
</comment>
<keyword evidence="11" id="KW-0628">Postsynaptic cell membrane</keyword>
<feature type="binding site" evidence="15">
    <location>
        <position position="526"/>
    </location>
    <ligand>
        <name>L-glutamate</name>
        <dbReference type="ChEBI" id="CHEBI:29985"/>
    </ligand>
</feature>
<dbReference type="EMBL" id="LSMT01000106">
    <property type="protein sequence ID" value="PFX27314.1"/>
    <property type="molecule type" value="Genomic_DNA"/>
</dbReference>
<dbReference type="PRINTS" id="PR00177">
    <property type="entry name" value="NMDARECEPTOR"/>
</dbReference>
<gene>
    <name evidence="22" type="primary">GRIA4</name>
    <name evidence="22" type="ORF">AWC38_SpisGene8005</name>
</gene>
<feature type="binding site" evidence="15">
    <location>
        <position position="364"/>
    </location>
    <ligand>
        <name>L-glutamate</name>
        <dbReference type="ChEBI" id="CHEBI:29985"/>
    </ligand>
</feature>
<evidence type="ECO:0000256" key="13">
    <source>
        <dbReference type="ARBA" id="ARBA00023303"/>
    </source>
</evidence>
<keyword evidence="17" id="KW-1015">Disulfide bond</keyword>
<protein>
    <submittedName>
        <fullName evidence="22">Glutamate receptor 4</fullName>
    </submittedName>
</protein>
<evidence type="ECO:0000256" key="12">
    <source>
        <dbReference type="ARBA" id="ARBA00023286"/>
    </source>
</evidence>
<comment type="subcellular location">
    <subcellularLocation>
        <location evidence="1">Cell membrane</location>
        <topology evidence="1">Multi-pass membrane protein</topology>
    </subcellularLocation>
    <subcellularLocation>
        <location evidence="14">Postsynaptic cell membrane</location>
    </subcellularLocation>
</comment>
<dbReference type="InterPro" id="IPR015683">
    <property type="entry name" value="Ionotropic_Glu_rcpt"/>
</dbReference>
<dbReference type="SUPFAM" id="SSF81324">
    <property type="entry name" value="Voltage-gated potassium channels"/>
    <property type="match status" value="1"/>
</dbReference>
<dbReference type="SMART" id="SM00918">
    <property type="entry name" value="Lig_chan-Glu_bd"/>
    <property type="match status" value="1"/>
</dbReference>
<evidence type="ECO:0000256" key="10">
    <source>
        <dbReference type="ARBA" id="ARBA00023180"/>
    </source>
</evidence>
<dbReference type="InterPro" id="IPR001828">
    <property type="entry name" value="ANF_lig-bd_rcpt"/>
</dbReference>
<evidence type="ECO:0000256" key="6">
    <source>
        <dbReference type="ARBA" id="ARBA00023018"/>
    </source>
</evidence>
<dbReference type="Pfam" id="PF01094">
    <property type="entry name" value="ANF_receptor"/>
    <property type="match status" value="1"/>
</dbReference>
<keyword evidence="7" id="KW-0406">Ion transport</keyword>
<feature type="signal peptide" evidence="19">
    <location>
        <begin position="1"/>
        <end position="22"/>
    </location>
</feature>
<feature type="site" description="Interaction with the cone snail toxin Con-ikot-ikot" evidence="16">
    <location>
        <position position="531"/>
    </location>
</feature>
<dbReference type="STRING" id="50429.A0A2B4S9H8"/>
<dbReference type="InterPro" id="IPR001320">
    <property type="entry name" value="Iontro_rcpt_C"/>
</dbReference>
<dbReference type="Pfam" id="PF00060">
    <property type="entry name" value="Lig_chan"/>
    <property type="match status" value="1"/>
</dbReference>
<evidence type="ECO:0000256" key="19">
    <source>
        <dbReference type="SAM" id="SignalP"/>
    </source>
</evidence>
<evidence type="ECO:0000256" key="11">
    <source>
        <dbReference type="ARBA" id="ARBA00023257"/>
    </source>
</evidence>
<keyword evidence="6" id="KW-0770">Synapse</keyword>
<dbReference type="GO" id="GO:0015276">
    <property type="term" value="F:ligand-gated monoatomic ion channel activity"/>
    <property type="evidence" value="ECO:0007669"/>
    <property type="project" value="InterPro"/>
</dbReference>
<feature type="transmembrane region" description="Helical" evidence="18">
    <location>
        <begin position="405"/>
        <end position="427"/>
    </location>
</feature>
<keyword evidence="23" id="KW-1185">Reference proteome</keyword>
<keyword evidence="12" id="KW-1071">Ligand-gated ion channel</keyword>
<feature type="binding site" evidence="15">
    <location>
        <position position="573"/>
    </location>
    <ligand>
        <name>L-glutamate</name>
        <dbReference type="ChEBI" id="CHEBI:29985"/>
    </ligand>
</feature>
<evidence type="ECO:0000256" key="3">
    <source>
        <dbReference type="ARBA" id="ARBA00022475"/>
    </source>
</evidence>
<dbReference type="Gene3D" id="1.10.287.70">
    <property type="match status" value="1"/>
</dbReference>
<evidence type="ECO:0000256" key="16">
    <source>
        <dbReference type="PIRSR" id="PIRSR601508-2"/>
    </source>
</evidence>
<evidence type="ECO:0000256" key="4">
    <source>
        <dbReference type="ARBA" id="ARBA00022692"/>
    </source>
</evidence>
<keyword evidence="9 22" id="KW-0675">Receptor</keyword>
<feature type="transmembrane region" description="Helical" evidence="18">
    <location>
        <begin position="660"/>
        <end position="683"/>
    </location>
</feature>
<feature type="chain" id="PRO_5012179945" evidence="19">
    <location>
        <begin position="23"/>
        <end position="715"/>
    </location>
</feature>
<evidence type="ECO:0000256" key="14">
    <source>
        <dbReference type="ARBA" id="ARBA00034100"/>
    </source>
</evidence>
<keyword evidence="2" id="KW-0813">Transport</keyword>
<evidence type="ECO:0000313" key="22">
    <source>
        <dbReference type="EMBL" id="PFX27314.1"/>
    </source>
</evidence>
<dbReference type="Gene3D" id="3.40.190.10">
    <property type="entry name" value="Periplasmic binding protein-like II"/>
    <property type="match status" value="1"/>
</dbReference>
<keyword evidence="5 18" id="KW-1133">Transmembrane helix</keyword>
<evidence type="ECO:0000313" key="23">
    <source>
        <dbReference type="Proteomes" id="UP000225706"/>
    </source>
</evidence>
<dbReference type="Gene3D" id="3.40.50.2300">
    <property type="match status" value="4"/>
</dbReference>
<dbReference type="SUPFAM" id="SSF53822">
    <property type="entry name" value="Periplasmic binding protein-like I"/>
    <property type="match status" value="1"/>
</dbReference>
<proteinExistence type="predicted"/>
<evidence type="ECO:0000256" key="1">
    <source>
        <dbReference type="ARBA" id="ARBA00004651"/>
    </source>
</evidence>
<evidence type="ECO:0000259" key="20">
    <source>
        <dbReference type="SMART" id="SM00079"/>
    </source>
</evidence>
<feature type="binding site" evidence="15">
    <location>
        <position position="525"/>
    </location>
    <ligand>
        <name>L-glutamate</name>
        <dbReference type="ChEBI" id="CHEBI:29985"/>
    </ligand>
</feature>